<gene>
    <name evidence="1" type="ORF">Ljam_0112</name>
</gene>
<accession>A0A0W0UZQ8</accession>
<dbReference type="PATRIC" id="fig|455.5.peg.114"/>
<reference evidence="1 2" key="1">
    <citation type="submission" date="2015-11" db="EMBL/GenBank/DDBJ databases">
        <title>Genomic analysis of 38 Legionella species identifies large and diverse effector repertoires.</title>
        <authorList>
            <person name="Burstein D."/>
            <person name="Amaro F."/>
            <person name="Zusman T."/>
            <person name="Lifshitz Z."/>
            <person name="Cohen O."/>
            <person name="Gilbert J.A."/>
            <person name="Pupko T."/>
            <person name="Shuman H.A."/>
            <person name="Segal G."/>
        </authorList>
    </citation>
    <scope>NUCLEOTIDE SEQUENCE [LARGE SCALE GENOMIC DNA]</scope>
    <source>
        <strain evidence="1 2">JA-26-G1-E2</strain>
    </source>
</reference>
<proteinExistence type="predicted"/>
<dbReference type="Proteomes" id="UP000054715">
    <property type="component" value="Unassembled WGS sequence"/>
</dbReference>
<protein>
    <submittedName>
        <fullName evidence="1">Uncharacterized protein</fullName>
    </submittedName>
</protein>
<dbReference type="EMBL" id="LNYG01000001">
    <property type="protein sequence ID" value="KTD13322.1"/>
    <property type="molecule type" value="Genomic_DNA"/>
</dbReference>
<dbReference type="STRING" id="455.Ljam_0112"/>
<dbReference type="AlphaFoldDB" id="A0A0W0UZQ8"/>
<evidence type="ECO:0000313" key="2">
    <source>
        <dbReference type="Proteomes" id="UP000054715"/>
    </source>
</evidence>
<sequence length="733" mass="84819">MHTMRKYNSEEALLFAWRQKLATIKTNRESLKTELLNILDAEKSTYLRLSRFSDKRRELLSEEHQQGWSWTANFNWLWNFLSFISFGRFTINPQPGSRLRDALLTPPEINTELITADASSTEALQLDDLQFETALFSEPQKAFQDFHNRSRQLTNAASPTEKGRVIERLEALKLRLSPHDYHHALTQLFEQAPQECLTYYYALYRKENSFDVLTEHDFIECYLMAETFVRLYISPEKEIPSNIESHPFIFAAQELVLILSVLNGNTKIDPIEKMLSEPSFTAAREGVYLEVKEQILTALEQHISPERFNYDSYQTQSKVMEDLYQHIKPKPHPLLMQVTRLIVEVFIRTHYNVIEEKRREWLPGHFNYLTLKFFAEKILGTLPAKFEIDSIEDNNALLAPYNYSSGIHPTYRAAEKHAVAILVSGSFFTGNSLNTARKLCCEHQLSPQEKDWILYRVHSAYPHLIPQLEPLLKRLQIFSSQYLSTWEKASFSGHSPEALIGTIENGIKESQKAPDIDNENKVNTQVLPVFYYLINHCQLNTKQLDVIYNKFLPYFKAHCITGELFQHWQQQIKKHHNELLRFNAKGALFESSELDLLLTENPEIASVLNKDKNPFNRISTLCSKVNLACKGEHIDFAAAQLYARLAVSNFSSLLTDTTKTLTKKEAVTAAIELLKDDLKPYVSKEQYVLWYEKLIDLATSRPSNNEIAFFRTAEDSKQSSDIPSEVKSQNHEL</sequence>
<organism evidence="1 2">
    <name type="scientific">Legionella jamestowniensis</name>
    <dbReference type="NCBI Taxonomy" id="455"/>
    <lineage>
        <taxon>Bacteria</taxon>
        <taxon>Pseudomonadati</taxon>
        <taxon>Pseudomonadota</taxon>
        <taxon>Gammaproteobacteria</taxon>
        <taxon>Legionellales</taxon>
        <taxon>Legionellaceae</taxon>
        <taxon>Legionella</taxon>
    </lineage>
</organism>
<evidence type="ECO:0000313" key="1">
    <source>
        <dbReference type="EMBL" id="KTD13322.1"/>
    </source>
</evidence>
<comment type="caution">
    <text evidence="1">The sequence shown here is derived from an EMBL/GenBank/DDBJ whole genome shotgun (WGS) entry which is preliminary data.</text>
</comment>
<name>A0A0W0UZQ8_9GAMM</name>